<dbReference type="Proteomes" id="UP000000249">
    <property type="component" value="Chromosome 2"/>
</dbReference>
<dbReference type="EMBL" id="CP000626">
    <property type="protein sequence ID" value="ABQ19398.1"/>
    <property type="molecule type" value="Genomic_DNA"/>
</dbReference>
<protein>
    <submittedName>
        <fullName evidence="2">Glo</fullName>
    </submittedName>
</protein>
<reference evidence="2 3" key="1">
    <citation type="submission" date="2007-03" db="EMBL/GenBank/DDBJ databases">
        <authorList>
            <person name="Heidelberg J."/>
        </authorList>
    </citation>
    <scope>NUCLEOTIDE SEQUENCE [LARGE SCALE GENOMIC DNA]</scope>
    <source>
        <strain evidence="3">ATCC 39541 / Classical Ogawa 395 / O395</strain>
    </source>
</reference>
<feature type="signal peptide" evidence="1">
    <location>
        <begin position="1"/>
        <end position="17"/>
    </location>
</feature>
<keyword evidence="1" id="KW-0732">Signal</keyword>
<dbReference type="AlphaFoldDB" id="A0A0H3AF20"/>
<gene>
    <name evidence="2" type="ordered locus">VC0395_1078</name>
</gene>
<organism evidence="2 3">
    <name type="scientific">Vibrio cholerae serotype O1 (strain ATCC 39541 / Classical Ogawa 395 / O395)</name>
    <dbReference type="NCBI Taxonomy" id="345073"/>
    <lineage>
        <taxon>Bacteria</taxon>
        <taxon>Pseudomonadati</taxon>
        <taxon>Pseudomonadota</taxon>
        <taxon>Gammaproteobacteria</taxon>
        <taxon>Vibrionales</taxon>
        <taxon>Vibrionaceae</taxon>
        <taxon>Vibrio</taxon>
    </lineage>
</organism>
<name>A0A0H3AF20_VIBC3</name>
<evidence type="ECO:0000256" key="1">
    <source>
        <dbReference type="SAM" id="SignalP"/>
    </source>
</evidence>
<proteinExistence type="predicted"/>
<evidence type="ECO:0000313" key="3">
    <source>
        <dbReference type="Proteomes" id="UP000000249"/>
    </source>
</evidence>
<evidence type="ECO:0000313" key="2">
    <source>
        <dbReference type="EMBL" id="ABQ19398.1"/>
    </source>
</evidence>
<dbReference type="KEGG" id="vco:VC0395_1078"/>
<accession>A0A0H3AF20</accession>
<feature type="chain" id="PRO_5030008068" evidence="1">
    <location>
        <begin position="18"/>
        <end position="137"/>
    </location>
</feature>
<sequence length="137" mass="15557">MMRLLPLLLLFSTSAFASTDCEKAESMLSPSVHLVVQALRLHKQNADHKTIAQWRVNTFNPEIEKIITANELSPKELMSPDLSLTREVYNDVMMRSKIYVGHVYSYSKGTINEDAVEEQRKAINAVVQKFKSICVSQ</sequence>